<feature type="glycosylation site" description="N-linked (GlcNAc...) (complex) asparagine" evidence="5">
    <location>
        <position position="93"/>
    </location>
</feature>
<feature type="chain" id="PRO_5029624899" description="Angiotensin-converting enzyme" evidence="13">
    <location>
        <begin position="21"/>
        <end position="426"/>
    </location>
</feature>
<evidence type="ECO:0000256" key="9">
    <source>
        <dbReference type="PIRSR" id="PIRSR601548-8"/>
    </source>
</evidence>
<keyword evidence="3 8" id="KW-1015">Disulfide bond</keyword>
<dbReference type="PROSITE" id="PS52011">
    <property type="entry name" value="PEPTIDASE_M2"/>
    <property type="match status" value="1"/>
</dbReference>
<dbReference type="AlphaFoldDB" id="A0A7J7K778"/>
<dbReference type="PANTHER" id="PTHR10514:SF27">
    <property type="entry name" value="ANGIOTENSIN-CONVERTING ENZYME"/>
    <property type="match status" value="1"/>
</dbReference>
<keyword evidence="4 5" id="KW-0325">Glycoprotein</keyword>
<protein>
    <recommendedName>
        <fullName evidence="12">Angiotensin-converting enzyme</fullName>
        <ecNumber evidence="12">3.4.-.-</ecNumber>
    </recommendedName>
</protein>
<feature type="active site" description="Proton acceptor 2" evidence="10">
    <location>
        <position position="368"/>
    </location>
</feature>
<dbReference type="GO" id="GO:0008241">
    <property type="term" value="F:peptidyl-dipeptidase activity"/>
    <property type="evidence" value="ECO:0007669"/>
    <property type="project" value="InterPro"/>
</dbReference>
<evidence type="ECO:0000256" key="8">
    <source>
        <dbReference type="PIRSR" id="PIRSR601548-4"/>
    </source>
</evidence>
<dbReference type="EMBL" id="VXIV02001349">
    <property type="protein sequence ID" value="KAF6033406.1"/>
    <property type="molecule type" value="Genomic_DNA"/>
</dbReference>
<proteinExistence type="inferred from homology"/>
<dbReference type="GO" id="GO:0046872">
    <property type="term" value="F:metal ion binding"/>
    <property type="evidence" value="ECO:0007669"/>
    <property type="project" value="UniProtKB-KW"/>
</dbReference>
<dbReference type="GO" id="GO:0005886">
    <property type="term" value="C:plasma membrane"/>
    <property type="evidence" value="ECO:0007669"/>
    <property type="project" value="TreeGrafter"/>
</dbReference>
<evidence type="ECO:0000256" key="1">
    <source>
        <dbReference type="ARBA" id="ARBA00008139"/>
    </source>
</evidence>
<keyword evidence="2 13" id="KW-0732">Signal</keyword>
<feature type="binding site" evidence="9">
    <location>
        <position position="395"/>
    </location>
    <ligand>
        <name>Zn(2+)</name>
        <dbReference type="ChEBI" id="CHEBI:29105"/>
        <label>2</label>
        <note>catalytic</note>
    </ligand>
</feature>
<organism evidence="14 15">
    <name type="scientific">Bugula neritina</name>
    <name type="common">Brown bryozoan</name>
    <name type="synonym">Sertularia neritina</name>
    <dbReference type="NCBI Taxonomy" id="10212"/>
    <lineage>
        <taxon>Eukaryota</taxon>
        <taxon>Metazoa</taxon>
        <taxon>Spiralia</taxon>
        <taxon>Lophotrochozoa</taxon>
        <taxon>Bryozoa</taxon>
        <taxon>Gymnolaemata</taxon>
        <taxon>Cheilostomatida</taxon>
        <taxon>Flustrina</taxon>
        <taxon>Buguloidea</taxon>
        <taxon>Bugulidae</taxon>
        <taxon>Bugula</taxon>
    </lineage>
</organism>
<feature type="glycosylation site" description="N-linked (GlcNAc...) asparagine" evidence="5">
    <location>
        <position position="56"/>
    </location>
</feature>
<dbReference type="InterPro" id="IPR001548">
    <property type="entry name" value="Peptidase_M2"/>
</dbReference>
<comment type="cofactor">
    <cofactor evidence="12">
        <name>Zn(2+)</name>
        <dbReference type="ChEBI" id="CHEBI:29105"/>
    </cofactor>
    <text evidence="12">Binds 1 zinc ion per subunit.</text>
</comment>
<sequence length="426" mass="49237">MAKYLISSLILLVIIVCVTTLNTDEDEAWAWFQEYSDAASIVENRRAKINWAYITNITDYNQQRELEYSEIRKEFTKQVAQNASTFDFNNFQNSTLKREFKRLANKGTAALSDIKFTRINKLAIGLESTYGKAKLCKTGKTELSLEPELTQMLASGRNHDDLLWIWKNWRDATGKVMREDYLEFVELQNEAARLNGYTDTGEYWRDGYSIEGYDFRADLEKLYDQLRPFYKELHTYVKSKLKAYYGADKFPDSGHIPAHLLGDMWALIWVNVEDLVLPYESSKPVNATPAIQKLTIREVFNITDEFFTSLGLETVTQEFWDNSMLEKPKDGRDVICHADALDFSDGKDFRIKQCTRLNMEDFVTVHHEMGHIQYYLQYKDLLYSFRAGANPGFHEAVGDVLALSVSTPKHLKEVGLIDSYEENYGG</sequence>
<evidence type="ECO:0000256" key="7">
    <source>
        <dbReference type="PIRSR" id="PIRSR601548-3"/>
    </source>
</evidence>
<keyword evidence="12" id="KW-0378">Hydrolase</keyword>
<evidence type="ECO:0000256" key="6">
    <source>
        <dbReference type="PIRSR" id="PIRSR601548-2"/>
    </source>
</evidence>
<feature type="signal peptide" evidence="13">
    <location>
        <begin position="1"/>
        <end position="20"/>
    </location>
</feature>
<dbReference type="OrthoDB" id="10029630at2759"/>
<dbReference type="GO" id="GO:0006508">
    <property type="term" value="P:proteolysis"/>
    <property type="evidence" value="ECO:0007669"/>
    <property type="project" value="UniProtKB-KW"/>
</dbReference>
<comment type="caution">
    <text evidence="14">The sequence shown here is derived from an EMBL/GenBank/DDBJ whole genome shotgun (WGS) entry which is preliminary data.</text>
</comment>
<dbReference type="GO" id="GO:0008237">
    <property type="term" value="F:metallopeptidase activity"/>
    <property type="evidence" value="ECO:0007669"/>
    <property type="project" value="UniProtKB-KW"/>
</dbReference>
<evidence type="ECO:0000256" key="11">
    <source>
        <dbReference type="PROSITE-ProRule" id="PRU01355"/>
    </source>
</evidence>
<dbReference type="SUPFAM" id="SSF55486">
    <property type="entry name" value="Metalloproteases ('zincins'), catalytic domain"/>
    <property type="match status" value="1"/>
</dbReference>
<feature type="binding site" evidence="7">
    <location>
        <position position="371"/>
    </location>
    <ligand>
        <name>Zn(2+)</name>
        <dbReference type="ChEBI" id="CHEBI:29105"/>
        <label>1</label>
        <note>catalytic</note>
    </ligand>
</feature>
<gene>
    <name evidence="14" type="ORF">EB796_008288</name>
</gene>
<dbReference type="PRINTS" id="PR00791">
    <property type="entry name" value="PEPDIPTASEA"/>
</dbReference>
<dbReference type="EC" id="3.4.-.-" evidence="12"/>
<evidence type="ECO:0000313" key="14">
    <source>
        <dbReference type="EMBL" id="KAF6033406.1"/>
    </source>
</evidence>
<feature type="binding site" evidence="6">
    <location>
        <position position="208"/>
    </location>
    <ligand>
        <name>chloride</name>
        <dbReference type="ChEBI" id="CHEBI:17996"/>
        <label>1</label>
    </ligand>
</feature>
<comment type="caution">
    <text evidence="11">Lacks conserved residue(s) required for the propagation of feature annotation.</text>
</comment>
<evidence type="ECO:0000256" key="2">
    <source>
        <dbReference type="ARBA" id="ARBA00022729"/>
    </source>
</evidence>
<name>A0A7J7K778_BUGNE</name>
<evidence type="ECO:0000256" key="4">
    <source>
        <dbReference type="ARBA" id="ARBA00023180"/>
    </source>
</evidence>
<dbReference type="Pfam" id="PF01401">
    <property type="entry name" value="Peptidase_M2"/>
    <property type="match status" value="1"/>
</dbReference>
<dbReference type="CDD" id="cd06461">
    <property type="entry name" value="M2_ACE"/>
    <property type="match status" value="1"/>
</dbReference>
<keyword evidence="15" id="KW-1185">Reference proteome</keyword>
<dbReference type="PANTHER" id="PTHR10514">
    <property type="entry name" value="ANGIOTENSIN-CONVERTING ENZYME"/>
    <property type="match status" value="1"/>
</dbReference>
<keyword evidence="7 12" id="KW-0479">Metal-binding</keyword>
<evidence type="ECO:0000313" key="15">
    <source>
        <dbReference type="Proteomes" id="UP000593567"/>
    </source>
</evidence>
<feature type="binding site" evidence="7">
    <location>
        <position position="395"/>
    </location>
    <ligand>
        <name>Zn(2+)</name>
        <dbReference type="ChEBI" id="CHEBI:29105"/>
        <label>1</label>
        <note>catalytic</note>
    </ligand>
</feature>
<keyword evidence="12" id="KW-0121">Carboxypeptidase</keyword>
<feature type="binding site" evidence="9">
    <location>
        <position position="371"/>
    </location>
    <ligand>
        <name>Zn(2+)</name>
        <dbReference type="ChEBI" id="CHEBI:29105"/>
        <label>2</label>
        <note>catalytic</note>
    </ligand>
</feature>
<feature type="disulfide bond" evidence="8 11">
    <location>
        <begin position="336"/>
        <end position="354"/>
    </location>
</feature>
<dbReference type="GO" id="GO:0004180">
    <property type="term" value="F:carboxypeptidase activity"/>
    <property type="evidence" value="ECO:0007669"/>
    <property type="project" value="UniProtKB-KW"/>
</dbReference>
<evidence type="ECO:0000256" key="5">
    <source>
        <dbReference type="PIRSR" id="PIRSR601548-10"/>
    </source>
</evidence>
<accession>A0A7J7K778</accession>
<evidence type="ECO:0000256" key="3">
    <source>
        <dbReference type="ARBA" id="ARBA00023157"/>
    </source>
</evidence>
<feature type="binding site" evidence="7">
    <location>
        <position position="367"/>
    </location>
    <ligand>
        <name>Zn(2+)</name>
        <dbReference type="ChEBI" id="CHEBI:29105"/>
        <label>1</label>
        <note>catalytic</note>
    </ligand>
</feature>
<keyword evidence="12" id="KW-0645">Protease</keyword>
<comment type="similarity">
    <text evidence="1 11 12">Belongs to the peptidase M2 family.</text>
</comment>
<evidence type="ECO:0000256" key="12">
    <source>
        <dbReference type="RuleBase" id="RU361144"/>
    </source>
</evidence>
<evidence type="ECO:0000256" key="13">
    <source>
        <dbReference type="SAM" id="SignalP"/>
    </source>
</evidence>
<keyword evidence="7 12" id="KW-0862">Zinc</keyword>
<evidence type="ECO:0000256" key="10">
    <source>
        <dbReference type="PIRSR" id="PIRSR601548-9"/>
    </source>
</evidence>
<feature type="binding site" evidence="9">
    <location>
        <position position="367"/>
    </location>
    <ligand>
        <name>Zn(2+)</name>
        <dbReference type="ChEBI" id="CHEBI:29105"/>
        <label>2</label>
        <note>catalytic</note>
    </ligand>
</feature>
<reference evidence="14" key="1">
    <citation type="submission" date="2020-06" db="EMBL/GenBank/DDBJ databases">
        <title>Draft genome of Bugula neritina, a colonial animal packing powerful symbionts and potential medicines.</title>
        <authorList>
            <person name="Rayko M."/>
        </authorList>
    </citation>
    <scope>NUCLEOTIDE SEQUENCE [LARGE SCALE GENOMIC DNA]</scope>
    <source>
        <strain evidence="14">Kwan_BN1</strain>
    </source>
</reference>
<keyword evidence="12" id="KW-0482">Metalloprotease</keyword>
<dbReference type="Proteomes" id="UP000593567">
    <property type="component" value="Unassembled WGS sequence"/>
</dbReference>